<dbReference type="Gene3D" id="2.60.120.590">
    <property type="entry name" value="Alpha-ketoglutarate-dependent dioxygenase AlkB-like"/>
    <property type="match status" value="1"/>
</dbReference>
<dbReference type="Pfam" id="PF13532">
    <property type="entry name" value="2OG-FeII_Oxy_2"/>
    <property type="match status" value="1"/>
</dbReference>
<reference evidence="3" key="1">
    <citation type="submission" date="2021-02" db="EMBL/GenBank/DDBJ databases">
        <authorList>
            <person name="Dougan E. K."/>
            <person name="Rhodes N."/>
            <person name="Thang M."/>
            <person name="Chan C."/>
        </authorList>
    </citation>
    <scope>NUCLEOTIDE SEQUENCE</scope>
</reference>
<feature type="non-terminal residue" evidence="3">
    <location>
        <position position="1"/>
    </location>
</feature>
<dbReference type="PANTHER" id="PTHR31212">
    <property type="entry name" value="ALPHA-KETOGLUTARATE-DEPENDENT DIOXYGENASE ALKB HOMOLOG 3"/>
    <property type="match status" value="1"/>
</dbReference>
<protein>
    <recommendedName>
        <fullName evidence="2">Fe2OG dioxygenase domain-containing protein</fullName>
    </recommendedName>
</protein>
<feature type="region of interest" description="Disordered" evidence="1">
    <location>
        <begin position="294"/>
        <end position="338"/>
    </location>
</feature>
<evidence type="ECO:0000259" key="2">
    <source>
        <dbReference type="PROSITE" id="PS51471"/>
    </source>
</evidence>
<organism evidence="3 4">
    <name type="scientific">Polarella glacialis</name>
    <name type="common">Dinoflagellate</name>
    <dbReference type="NCBI Taxonomy" id="89957"/>
    <lineage>
        <taxon>Eukaryota</taxon>
        <taxon>Sar</taxon>
        <taxon>Alveolata</taxon>
        <taxon>Dinophyceae</taxon>
        <taxon>Suessiales</taxon>
        <taxon>Suessiaceae</taxon>
        <taxon>Polarella</taxon>
    </lineage>
</organism>
<evidence type="ECO:0000313" key="3">
    <source>
        <dbReference type="EMBL" id="CAE8701549.1"/>
    </source>
</evidence>
<dbReference type="InterPro" id="IPR005123">
    <property type="entry name" value="Oxoglu/Fe-dep_dioxygenase_dom"/>
</dbReference>
<proteinExistence type="predicted"/>
<comment type="caution">
    <text evidence="3">The sequence shown here is derived from an EMBL/GenBank/DDBJ whole genome shotgun (WGS) entry which is preliminary data.</text>
</comment>
<feature type="domain" description="Fe2OG dioxygenase" evidence="2">
    <location>
        <begin position="174"/>
        <end position="285"/>
    </location>
</feature>
<dbReference type="Proteomes" id="UP000626109">
    <property type="component" value="Unassembled WGS sequence"/>
</dbReference>
<evidence type="ECO:0000256" key="1">
    <source>
        <dbReference type="SAM" id="MobiDB-lite"/>
    </source>
</evidence>
<gene>
    <name evidence="3" type="ORF">PGLA2088_LOCUS32050</name>
</gene>
<sequence length="338" mass="38207">GRSGGRSRENGRRKKKPALRSGRVRGKASAPLLPRMDPEERAAQVRALRAEISEEKPEETCSLPQELLRNLSAEPHEWEELIMDDRLRCWMCLRREHSAVADDDFDLLQENVDWDELVGAKGTVTRKTAWMVRGECRCPYKYGKELVQPSPIPDWLEDVMLRWLQEFGFDRESLPNSVNLNLYEHAGHSVGWHADDEPLFQGKVQDARIISVSLGAPRRFRIGMRGLRRAKKMMPDKGTVSDVMLNHGDVCTMEGLFQKHFLHQLSRGKSTTPDPRVNATFRWIVEHAAPCPFHVPRSEDGSDASVVGSDALKAPRSAAKAKARLKQNGQGLGQYSKP</sequence>
<evidence type="ECO:0000313" key="4">
    <source>
        <dbReference type="Proteomes" id="UP000626109"/>
    </source>
</evidence>
<feature type="region of interest" description="Disordered" evidence="1">
    <location>
        <begin position="1"/>
        <end position="39"/>
    </location>
</feature>
<dbReference type="GO" id="GO:0006307">
    <property type="term" value="P:DNA alkylation repair"/>
    <property type="evidence" value="ECO:0007669"/>
    <property type="project" value="InterPro"/>
</dbReference>
<dbReference type="InterPro" id="IPR037151">
    <property type="entry name" value="AlkB-like_sf"/>
</dbReference>
<dbReference type="GO" id="GO:0051213">
    <property type="term" value="F:dioxygenase activity"/>
    <property type="evidence" value="ECO:0007669"/>
    <property type="project" value="InterPro"/>
</dbReference>
<name>A0A813KAJ0_POLGL</name>
<dbReference type="InterPro" id="IPR027450">
    <property type="entry name" value="AlkB-like"/>
</dbReference>
<dbReference type="PROSITE" id="PS51471">
    <property type="entry name" value="FE2OG_OXY"/>
    <property type="match status" value="1"/>
</dbReference>
<dbReference type="InterPro" id="IPR032854">
    <property type="entry name" value="ALKBH3"/>
</dbReference>
<feature type="compositionally biased region" description="Basic and acidic residues" evidence="1">
    <location>
        <begin position="1"/>
        <end position="10"/>
    </location>
</feature>
<dbReference type="EMBL" id="CAJNNW010029796">
    <property type="protein sequence ID" value="CAE8701549.1"/>
    <property type="molecule type" value="Genomic_DNA"/>
</dbReference>
<dbReference type="AlphaFoldDB" id="A0A813KAJ0"/>
<dbReference type="SUPFAM" id="SSF51197">
    <property type="entry name" value="Clavaminate synthase-like"/>
    <property type="match status" value="1"/>
</dbReference>
<dbReference type="PANTHER" id="PTHR31212:SF4">
    <property type="entry name" value="ALPHA-KETOGLUTARATE-DEPENDENT DIOXYGENASE ALKB HOMOLOG 3"/>
    <property type="match status" value="1"/>
</dbReference>
<feature type="compositionally biased region" description="Basic residues" evidence="1">
    <location>
        <begin position="11"/>
        <end position="26"/>
    </location>
</feature>
<accession>A0A813KAJ0</accession>